<feature type="transmembrane region" description="Helical" evidence="6">
    <location>
        <begin position="253"/>
        <end position="278"/>
    </location>
</feature>
<protein>
    <recommendedName>
        <fullName evidence="9">Major facilitator superfamily transporter</fullName>
    </recommendedName>
</protein>
<evidence type="ECO:0000256" key="5">
    <source>
        <dbReference type="ARBA" id="ARBA00023136"/>
    </source>
</evidence>
<feature type="transmembrane region" description="Helical" evidence="6">
    <location>
        <begin position="200"/>
        <end position="220"/>
    </location>
</feature>
<dbReference type="PANTHER" id="PTHR19432:SF26">
    <property type="entry name" value="MAJOR FACILITATOR SUPERFAMILY (MFS) PROFILE DOMAIN-CONTAINING PROTEIN"/>
    <property type="match status" value="1"/>
</dbReference>
<organism evidence="7 8">
    <name type="scientific">Tritrichomonas musculus</name>
    <dbReference type="NCBI Taxonomy" id="1915356"/>
    <lineage>
        <taxon>Eukaryota</taxon>
        <taxon>Metamonada</taxon>
        <taxon>Parabasalia</taxon>
        <taxon>Tritrichomonadida</taxon>
        <taxon>Tritrichomonadidae</taxon>
        <taxon>Tritrichomonas</taxon>
    </lineage>
</organism>
<feature type="transmembrane region" description="Helical" evidence="6">
    <location>
        <begin position="357"/>
        <end position="380"/>
    </location>
</feature>
<feature type="transmembrane region" description="Helical" evidence="6">
    <location>
        <begin position="93"/>
        <end position="110"/>
    </location>
</feature>
<gene>
    <name evidence="7" type="ORF">M9Y10_024938</name>
</gene>
<sequence length="471" mass="52003">MIETEANKVWVPLSKRQKLSLGRICAIASCNLVPGLLYNIISALFEPFIKNLGINMTIKTILLFYASFIGFLIAPILGVISDGLTYKYGRRRIFVISGSIFVVISLLLMMYCYEIGTFLKPSHPQPYRKLVFIIAYVIAFAAGNIVQSPARVLCSDVTPLTQQTLMSNICQVYGGVSSIFPNLLGGFEVYKYTGLKQEQFLLVVCLSIAFVAMMISVISAREEPLLVKPPKVNPFKKIWVAVKKMPKPFVRCVPSFCLSFVAIYQYGIAFTDFMGAEIMHGNNSDDASSEMKKLYQRGVSWAMMCNSVNNVTQLIYGFLNNKVCEIIGMKWAMVIGGLLISVSLLLFLFVKNKYAFLGLTGLIGLGNVIYMAIPYAIVSIVIPTEELGNNLGILNCFCVIGQQLSNFIIGSGVGRLVNNSSGKKIGFSAIFGFLTTIASFWVVEPTLGEAGQYQSMNDNPTDFTYISEINN</sequence>
<keyword evidence="3 6" id="KW-0812">Transmembrane</keyword>
<dbReference type="SUPFAM" id="SSF103473">
    <property type="entry name" value="MFS general substrate transporter"/>
    <property type="match status" value="1"/>
</dbReference>
<dbReference type="InterPro" id="IPR036259">
    <property type="entry name" value="MFS_trans_sf"/>
</dbReference>
<reference evidence="7 8" key="1">
    <citation type="submission" date="2024-04" db="EMBL/GenBank/DDBJ databases">
        <title>Tritrichomonas musculus Genome.</title>
        <authorList>
            <person name="Alves-Ferreira E."/>
            <person name="Grigg M."/>
            <person name="Lorenzi H."/>
            <person name="Galac M."/>
        </authorList>
    </citation>
    <scope>NUCLEOTIDE SEQUENCE [LARGE SCALE GENOMIC DNA]</scope>
    <source>
        <strain evidence="7 8">EAF2021</strain>
    </source>
</reference>
<evidence type="ECO:0000313" key="7">
    <source>
        <dbReference type="EMBL" id="KAK8843862.1"/>
    </source>
</evidence>
<feature type="transmembrane region" description="Helical" evidence="6">
    <location>
        <begin position="21"/>
        <end position="41"/>
    </location>
</feature>
<dbReference type="PANTHER" id="PTHR19432">
    <property type="entry name" value="SUGAR TRANSPORTER"/>
    <property type="match status" value="1"/>
</dbReference>
<name>A0ABR2HBP4_9EUKA</name>
<comment type="caution">
    <text evidence="7">The sequence shown here is derived from an EMBL/GenBank/DDBJ whole genome shotgun (WGS) entry which is preliminary data.</text>
</comment>
<feature type="transmembrane region" description="Helical" evidence="6">
    <location>
        <begin position="130"/>
        <end position="146"/>
    </location>
</feature>
<dbReference type="EMBL" id="JAPFFF010000034">
    <property type="protein sequence ID" value="KAK8843862.1"/>
    <property type="molecule type" value="Genomic_DNA"/>
</dbReference>
<proteinExistence type="predicted"/>
<keyword evidence="2" id="KW-0813">Transport</keyword>
<keyword evidence="5 6" id="KW-0472">Membrane</keyword>
<accession>A0ABR2HBP4</accession>
<keyword evidence="4 6" id="KW-1133">Transmembrane helix</keyword>
<evidence type="ECO:0000256" key="3">
    <source>
        <dbReference type="ARBA" id="ARBA00022692"/>
    </source>
</evidence>
<dbReference type="Gene3D" id="1.20.1250.20">
    <property type="entry name" value="MFS general substrate transporter like domains"/>
    <property type="match status" value="2"/>
</dbReference>
<feature type="transmembrane region" description="Helical" evidence="6">
    <location>
        <begin position="425"/>
        <end position="443"/>
    </location>
</feature>
<comment type="subcellular location">
    <subcellularLocation>
        <location evidence="1">Membrane</location>
        <topology evidence="1">Multi-pass membrane protein</topology>
    </subcellularLocation>
</comment>
<feature type="transmembrane region" description="Helical" evidence="6">
    <location>
        <begin position="331"/>
        <end position="350"/>
    </location>
</feature>
<feature type="transmembrane region" description="Helical" evidence="6">
    <location>
        <begin position="392"/>
        <end position="413"/>
    </location>
</feature>
<dbReference type="Pfam" id="PF07690">
    <property type="entry name" value="MFS_1"/>
    <property type="match status" value="1"/>
</dbReference>
<evidence type="ECO:0000256" key="4">
    <source>
        <dbReference type="ARBA" id="ARBA00022989"/>
    </source>
</evidence>
<dbReference type="InterPro" id="IPR011701">
    <property type="entry name" value="MFS"/>
</dbReference>
<evidence type="ECO:0000256" key="6">
    <source>
        <dbReference type="SAM" id="Phobius"/>
    </source>
</evidence>
<keyword evidence="8" id="KW-1185">Reference proteome</keyword>
<feature type="transmembrane region" description="Helical" evidence="6">
    <location>
        <begin position="61"/>
        <end position="81"/>
    </location>
</feature>
<evidence type="ECO:0000256" key="1">
    <source>
        <dbReference type="ARBA" id="ARBA00004141"/>
    </source>
</evidence>
<evidence type="ECO:0000313" key="8">
    <source>
        <dbReference type="Proteomes" id="UP001470230"/>
    </source>
</evidence>
<evidence type="ECO:0000256" key="2">
    <source>
        <dbReference type="ARBA" id="ARBA00022448"/>
    </source>
</evidence>
<evidence type="ECO:0008006" key="9">
    <source>
        <dbReference type="Google" id="ProtNLM"/>
    </source>
</evidence>
<dbReference type="Proteomes" id="UP001470230">
    <property type="component" value="Unassembled WGS sequence"/>
</dbReference>